<reference evidence="1 2" key="1">
    <citation type="journal article" date="2019" name="Sci. Rep.">
        <title>Orb-weaving spider Araneus ventricosus genome elucidates the spidroin gene catalogue.</title>
        <authorList>
            <person name="Kono N."/>
            <person name="Nakamura H."/>
            <person name="Ohtoshi R."/>
            <person name="Moran D.A.P."/>
            <person name="Shinohara A."/>
            <person name="Yoshida Y."/>
            <person name="Fujiwara M."/>
            <person name="Mori M."/>
            <person name="Tomita M."/>
            <person name="Arakawa K."/>
        </authorList>
    </citation>
    <scope>NUCLEOTIDE SEQUENCE [LARGE SCALE GENOMIC DNA]</scope>
</reference>
<accession>A0A4Y2VYZ2</accession>
<evidence type="ECO:0000313" key="2">
    <source>
        <dbReference type="Proteomes" id="UP000499080"/>
    </source>
</evidence>
<dbReference type="Pfam" id="PF00379">
    <property type="entry name" value="Chitin_bind_4"/>
    <property type="match status" value="1"/>
</dbReference>
<gene>
    <name evidence="1" type="ORF">AVEN_27293_1</name>
</gene>
<evidence type="ECO:0000313" key="1">
    <source>
        <dbReference type="EMBL" id="GBO30663.1"/>
    </source>
</evidence>
<dbReference type="OrthoDB" id="6429580at2759"/>
<dbReference type="InterPro" id="IPR000618">
    <property type="entry name" value="Insect_cuticle"/>
</dbReference>
<dbReference type="Proteomes" id="UP000499080">
    <property type="component" value="Unassembled WGS sequence"/>
</dbReference>
<proteinExistence type="predicted"/>
<dbReference type="EMBL" id="BGPR01053862">
    <property type="protein sequence ID" value="GBO30663.1"/>
    <property type="molecule type" value="Genomic_DNA"/>
</dbReference>
<comment type="caution">
    <text evidence="1">The sequence shown here is derived from an EMBL/GenBank/DDBJ whole genome shotgun (WGS) entry which is preliminary data.</text>
</comment>
<name>A0A4Y2VYZ2_ARAVE</name>
<sequence length="133" mass="14540">MKATVREMLIESVEDLIDRISVAAGEHQDTAVIFQTLSGNVKGSYGYRDTQGLYRLNDYSAGPAGFTATINTNESGVGGKETTAEVIMNVEKTLVGIQERWTRLAGSGFGDRGKYLSSFPKFSSFLEFLETIL</sequence>
<protein>
    <submittedName>
        <fullName evidence="1">Uncharacterized protein</fullName>
    </submittedName>
</protein>
<keyword evidence="2" id="KW-1185">Reference proteome</keyword>
<dbReference type="AlphaFoldDB" id="A0A4Y2VYZ2"/>
<organism evidence="1 2">
    <name type="scientific">Araneus ventricosus</name>
    <name type="common">Orbweaver spider</name>
    <name type="synonym">Epeira ventricosa</name>
    <dbReference type="NCBI Taxonomy" id="182803"/>
    <lineage>
        <taxon>Eukaryota</taxon>
        <taxon>Metazoa</taxon>
        <taxon>Ecdysozoa</taxon>
        <taxon>Arthropoda</taxon>
        <taxon>Chelicerata</taxon>
        <taxon>Arachnida</taxon>
        <taxon>Araneae</taxon>
        <taxon>Araneomorphae</taxon>
        <taxon>Entelegynae</taxon>
        <taxon>Araneoidea</taxon>
        <taxon>Araneidae</taxon>
        <taxon>Araneus</taxon>
    </lineage>
</organism>